<dbReference type="InterPro" id="IPR049142">
    <property type="entry name" value="MS_channel_1st"/>
</dbReference>
<evidence type="ECO:0000256" key="1">
    <source>
        <dbReference type="ARBA" id="ARBA00004651"/>
    </source>
</evidence>
<evidence type="ECO:0000259" key="12">
    <source>
        <dbReference type="Pfam" id="PF21088"/>
    </source>
</evidence>
<proteinExistence type="inferred from homology"/>
<dbReference type="InterPro" id="IPR011014">
    <property type="entry name" value="MscS_channel_TM-2"/>
</dbReference>
<dbReference type="GO" id="GO:0005886">
    <property type="term" value="C:plasma membrane"/>
    <property type="evidence" value="ECO:0007669"/>
    <property type="project" value="UniProtKB-SubCell"/>
</dbReference>
<evidence type="ECO:0000313" key="14">
    <source>
        <dbReference type="Proteomes" id="UP000035955"/>
    </source>
</evidence>
<evidence type="ECO:0000259" key="9">
    <source>
        <dbReference type="Pfam" id="PF00924"/>
    </source>
</evidence>
<dbReference type="OrthoDB" id="9799209at2"/>
<dbReference type="SUPFAM" id="SSF50182">
    <property type="entry name" value="Sm-like ribonucleoproteins"/>
    <property type="match status" value="1"/>
</dbReference>
<dbReference type="PANTHER" id="PTHR30347:SF1">
    <property type="entry name" value="MECHANOSENSITIVE CHANNEL MSCK"/>
    <property type="match status" value="1"/>
</dbReference>
<evidence type="ECO:0000259" key="11">
    <source>
        <dbReference type="Pfam" id="PF21082"/>
    </source>
</evidence>
<dbReference type="InterPro" id="IPR052702">
    <property type="entry name" value="MscS-like_channel"/>
</dbReference>
<dbReference type="InterPro" id="IPR049278">
    <property type="entry name" value="MS_channel_C"/>
</dbReference>
<evidence type="ECO:0000259" key="10">
    <source>
        <dbReference type="Pfam" id="PF12607"/>
    </source>
</evidence>
<evidence type="ECO:0000256" key="5">
    <source>
        <dbReference type="ARBA" id="ARBA00022989"/>
    </source>
</evidence>
<dbReference type="InterPro" id="IPR006685">
    <property type="entry name" value="MscS_channel_2nd"/>
</dbReference>
<feature type="coiled-coil region" evidence="7">
    <location>
        <begin position="68"/>
        <end position="136"/>
    </location>
</feature>
<evidence type="ECO:0000256" key="8">
    <source>
        <dbReference type="SAM" id="Phobius"/>
    </source>
</evidence>
<feature type="transmembrane region" description="Helical" evidence="8">
    <location>
        <begin position="431"/>
        <end position="455"/>
    </location>
</feature>
<evidence type="ECO:0000256" key="3">
    <source>
        <dbReference type="ARBA" id="ARBA00022475"/>
    </source>
</evidence>
<dbReference type="PATRIC" id="fig|298794.3.peg.6111"/>
<dbReference type="Pfam" id="PF00924">
    <property type="entry name" value="MS_channel_2nd"/>
    <property type="match status" value="1"/>
</dbReference>
<keyword evidence="6 8" id="KW-0472">Membrane</keyword>
<feature type="transmembrane region" description="Helical" evidence="8">
    <location>
        <begin position="279"/>
        <end position="301"/>
    </location>
</feature>
<evidence type="ECO:0000256" key="4">
    <source>
        <dbReference type="ARBA" id="ARBA00022692"/>
    </source>
</evidence>
<sequence length="779" mass="81979">MRLLGSALIRGLVALVLAVLVLALALPAAAQTEESRRTDLSAGIAAARAEAARLQGDFKGLLGVRDRIEGLIADAKALRQDSEAARARLQGQLAEIGRAVVPEAASAEKRQAEAELAQAETRLRQDGQNLRAAEELWKSVTEMRRSLFARRLLAPGLSPLSPAFWGELLDRALPQVDEKLAELGARGAENGLDDEELLGVAVMLVLAFILYGISRSAGWRLTRRWRRFCERAGIGPRRAAAVHAVIDLGVTVAPVPVAIALLILLNEDMDLAPGSVDSLAVRVLAAAAGVLLGTGILRAMVAPRDPAVRLLAVGDAAARTIHRTGTAMLLVYALNLVFAEFAVMARFQVAISEAATILAVLACCGLLAGALVRLAHGEPPGEDAAAAMPAAAPVGFLGALAPLAWAVTAAAGASVLVGLTALGGFLIGRLIVTGILVALGWIVLICVDALSVGAEDVARSPRLARFCRTFSIRPETLALASIVTSGLLHALVVGAMVFVVIGPWNLAYGELNPFQDAFLGTTIVDLRGWLGAAGLALLTFGAGVLATRLATGWLDRRFLPHTRLDAGARYSVITVVGYGGLALTVIVALGQLGVNPQSLTVIAGALSVGIGFGLQSIVSNFVSGLIVLAERPVRVGDLVTVKGEEGRVKKISVRSTLIATGDRTDLVVPNTDLITSIVRNKTLTDDTQRLRVPLILDKETDIEVLHEILIKVAERHPNVAENPAPTALLMRIGEHGLEYEVRCFLVDLAASDTTRSELNSVWLTLFRRAGIRLGGPPAA</sequence>
<evidence type="ECO:0000256" key="2">
    <source>
        <dbReference type="ARBA" id="ARBA00008017"/>
    </source>
</evidence>
<keyword evidence="14" id="KW-1185">Reference proteome</keyword>
<protein>
    <submittedName>
        <fullName evidence="13">Uncharacterized protein</fullName>
    </submittedName>
</protein>
<feature type="transmembrane region" description="Helical" evidence="8">
    <location>
        <begin position="601"/>
        <end position="628"/>
    </location>
</feature>
<organism evidence="13 14">
    <name type="scientific">Methylobacterium variabile</name>
    <dbReference type="NCBI Taxonomy" id="298794"/>
    <lineage>
        <taxon>Bacteria</taxon>
        <taxon>Pseudomonadati</taxon>
        <taxon>Pseudomonadota</taxon>
        <taxon>Alphaproteobacteria</taxon>
        <taxon>Hyphomicrobiales</taxon>
        <taxon>Methylobacteriaceae</taxon>
        <taxon>Methylobacterium</taxon>
    </lineage>
</organism>
<feature type="transmembrane region" description="Helical" evidence="8">
    <location>
        <begin position="197"/>
        <end position="218"/>
    </location>
</feature>
<accession>A0A0J6T337</accession>
<comment type="subcellular location">
    <subcellularLocation>
        <location evidence="1">Cell membrane</location>
        <topology evidence="1">Multi-pass membrane protein</topology>
    </subcellularLocation>
</comment>
<feature type="transmembrane region" description="Helical" evidence="8">
    <location>
        <begin position="355"/>
        <end position="375"/>
    </location>
</feature>
<dbReference type="RefSeq" id="WP_048443722.1">
    <property type="nucleotide sequence ID" value="NZ_LABY01000050.1"/>
</dbReference>
<feature type="transmembrane region" description="Helical" evidence="8">
    <location>
        <begin position="396"/>
        <end position="419"/>
    </location>
</feature>
<keyword evidence="5 8" id="KW-1133">Transmembrane helix</keyword>
<dbReference type="Pfam" id="PF21082">
    <property type="entry name" value="MS_channel_3rd"/>
    <property type="match status" value="1"/>
</dbReference>
<feature type="transmembrane region" description="Helical" evidence="8">
    <location>
        <begin position="239"/>
        <end position="264"/>
    </location>
</feature>
<evidence type="ECO:0000256" key="7">
    <source>
        <dbReference type="SAM" id="Coils"/>
    </source>
</evidence>
<keyword evidence="4 8" id="KW-0812">Transmembrane</keyword>
<keyword evidence="7" id="KW-0175">Coiled coil</keyword>
<dbReference type="AlphaFoldDB" id="A0A0J6T337"/>
<feature type="domain" description="Mechanosensitive ion channel transmembrane helices 2/3" evidence="12">
    <location>
        <begin position="578"/>
        <end position="615"/>
    </location>
</feature>
<dbReference type="Pfam" id="PF21088">
    <property type="entry name" value="MS_channel_1st"/>
    <property type="match status" value="1"/>
</dbReference>
<comment type="caution">
    <text evidence="13">The sequence shown here is derived from an EMBL/GenBank/DDBJ whole genome shotgun (WGS) entry which is preliminary data.</text>
</comment>
<dbReference type="Pfam" id="PF12607">
    <property type="entry name" value="DUF3772"/>
    <property type="match status" value="1"/>
</dbReference>
<dbReference type="Gene3D" id="3.30.70.100">
    <property type="match status" value="1"/>
</dbReference>
<evidence type="ECO:0000256" key="6">
    <source>
        <dbReference type="ARBA" id="ARBA00023136"/>
    </source>
</evidence>
<feature type="transmembrane region" description="Helical" evidence="8">
    <location>
        <begin position="329"/>
        <end position="349"/>
    </location>
</feature>
<dbReference type="GO" id="GO:0008381">
    <property type="term" value="F:mechanosensitive monoatomic ion channel activity"/>
    <property type="evidence" value="ECO:0007669"/>
    <property type="project" value="UniProtKB-ARBA"/>
</dbReference>
<comment type="similarity">
    <text evidence="2">Belongs to the MscS (TC 1.A.23) family.</text>
</comment>
<evidence type="ECO:0000313" key="13">
    <source>
        <dbReference type="EMBL" id="KMO40202.1"/>
    </source>
</evidence>
<reference evidence="13 14" key="1">
    <citation type="submission" date="2015-03" db="EMBL/GenBank/DDBJ databases">
        <title>Genome sequencing of Methylobacterium variabile DSM 16961.</title>
        <authorList>
            <person name="Chaudhry V."/>
            <person name="Patil P.B."/>
        </authorList>
    </citation>
    <scope>NUCLEOTIDE SEQUENCE [LARGE SCALE GENOMIC DNA]</scope>
    <source>
        <strain evidence="13 14">DSM 16961</strain>
    </source>
</reference>
<dbReference type="EMBL" id="LABY01000050">
    <property type="protein sequence ID" value="KMO40202.1"/>
    <property type="molecule type" value="Genomic_DNA"/>
</dbReference>
<name>A0A0J6T337_9HYPH</name>
<feature type="transmembrane region" description="Helical" evidence="8">
    <location>
        <begin position="567"/>
        <end position="589"/>
    </location>
</feature>
<feature type="transmembrane region" description="Helical" evidence="8">
    <location>
        <begin position="526"/>
        <end position="546"/>
    </location>
</feature>
<dbReference type="Gene3D" id="1.10.287.1260">
    <property type="match status" value="1"/>
</dbReference>
<dbReference type="PANTHER" id="PTHR30347">
    <property type="entry name" value="POTASSIUM CHANNEL RELATED"/>
    <property type="match status" value="1"/>
</dbReference>
<feature type="transmembrane region" description="Helical" evidence="8">
    <location>
        <begin position="476"/>
        <end position="506"/>
    </location>
</feature>
<dbReference type="Gene3D" id="2.30.30.60">
    <property type="match status" value="1"/>
</dbReference>
<keyword evidence="3" id="KW-1003">Cell membrane</keyword>
<gene>
    <name evidence="13" type="ORF">VQ02_08390</name>
</gene>
<dbReference type="InterPro" id="IPR023408">
    <property type="entry name" value="MscS_beta-dom_sf"/>
</dbReference>
<dbReference type="InterPro" id="IPR010920">
    <property type="entry name" value="LSM_dom_sf"/>
</dbReference>
<dbReference type="Proteomes" id="UP000035955">
    <property type="component" value="Unassembled WGS sequence"/>
</dbReference>
<dbReference type="InterPro" id="IPR022249">
    <property type="entry name" value="DUF3772"/>
</dbReference>
<feature type="domain" description="DUF3772" evidence="10">
    <location>
        <begin position="129"/>
        <end position="170"/>
    </location>
</feature>
<dbReference type="SUPFAM" id="SSF82689">
    <property type="entry name" value="Mechanosensitive channel protein MscS (YggB), C-terminal domain"/>
    <property type="match status" value="1"/>
</dbReference>
<dbReference type="SUPFAM" id="SSF82861">
    <property type="entry name" value="Mechanosensitive channel protein MscS (YggB), transmembrane region"/>
    <property type="match status" value="1"/>
</dbReference>
<feature type="domain" description="Mechanosensitive ion channel MscS C-terminal" evidence="11">
    <location>
        <begin position="699"/>
        <end position="772"/>
    </location>
</feature>
<dbReference type="InterPro" id="IPR011066">
    <property type="entry name" value="MscS_channel_C_sf"/>
</dbReference>
<feature type="domain" description="Mechanosensitive ion channel MscS" evidence="9">
    <location>
        <begin position="617"/>
        <end position="681"/>
    </location>
</feature>